<dbReference type="EMBL" id="AUND01000038">
    <property type="protein sequence ID" value="KEO51498.1"/>
    <property type="molecule type" value="Genomic_DNA"/>
</dbReference>
<proteinExistence type="predicted"/>
<evidence type="ECO:0000313" key="3">
    <source>
        <dbReference type="EMBL" id="KEO51498.1"/>
    </source>
</evidence>
<dbReference type="InterPro" id="IPR028087">
    <property type="entry name" value="Tad_N"/>
</dbReference>
<dbReference type="AlphaFoldDB" id="A0A074J7C8"/>
<keyword evidence="4" id="KW-1185">Reference proteome</keyword>
<dbReference type="OrthoDB" id="8014659at2"/>
<dbReference type="RefSeq" id="WP_038078859.1">
    <property type="nucleotide sequence ID" value="NZ_AUND01000038.1"/>
</dbReference>
<comment type="caution">
    <text evidence="3">The sequence shown here is derived from an EMBL/GenBank/DDBJ whole genome shotgun (WGS) entry which is preliminary data.</text>
</comment>
<evidence type="ECO:0000259" key="2">
    <source>
        <dbReference type="Pfam" id="PF13400"/>
    </source>
</evidence>
<sequence length="514" mass="53541">MARIQDSIRRFARDEDGTILVFFGISLVILFGLVALSFDLGRLGSTRSELQSYADSLALAAAGELDGNSDAISRANSAAALVSDSQSFGAGGRTLSYAEIDPDSTDGADVVSDVTLTYLSSLPTGTETIADVSTTDPAKAAFVHAAVARHDVSATFAAVFTSLGGFDAFDGRAEAAAIAGLEIQACDVTPLMFCVPPGFKASANIGTMVRLRAGGSGAAWGPGDFGFLDPDKIKVDDEGPCAKLSGAQLDACLLGAQQSITQCFNQRGVDTEPGQKEGLNASIFNVRFDMYQAIMNGLSGDEDYAPAPNVIKGIIKKDPGQSSNDNENQGQGKADCIGEAEQASPDTVGLPRDDCFMDSSCDRFGDGDWSVGRETYVATNYGVDVDDPHPDAVTRYDYYLAEIEAAAGGDILTGRAETGLPTCAPAASSNADRRVLIVAGIDCSAETGTEIKGKTSDVPVKEFVKVFLTEPVGEDGSTPPVMDIWGEIIGSASNGGSEETGTGGIVRDVVQLYR</sequence>
<keyword evidence="1" id="KW-1133">Transmembrane helix</keyword>
<keyword evidence="1" id="KW-0812">Transmembrane</keyword>
<keyword evidence="1" id="KW-0472">Membrane</keyword>
<dbReference type="Proteomes" id="UP000027432">
    <property type="component" value="Unassembled WGS sequence"/>
</dbReference>
<feature type="transmembrane region" description="Helical" evidence="1">
    <location>
        <begin position="20"/>
        <end position="38"/>
    </location>
</feature>
<protein>
    <recommendedName>
        <fullName evidence="2">Putative Flp pilus-assembly TadG-like N-terminal domain-containing protein</fullName>
    </recommendedName>
</protein>
<dbReference type="STRING" id="1353537.TP2_11430"/>
<gene>
    <name evidence="3" type="ORF">TP2_11430</name>
</gene>
<dbReference type="eggNOG" id="COG4961">
    <property type="taxonomic scope" value="Bacteria"/>
</dbReference>
<reference evidence="3 4" key="1">
    <citation type="submission" date="2013-07" db="EMBL/GenBank/DDBJ databases">
        <title>Thioclava pacifica DSM 10166 Genome Sequencing.</title>
        <authorList>
            <person name="Lai Q."/>
            <person name="Shao Z."/>
        </authorList>
    </citation>
    <scope>NUCLEOTIDE SEQUENCE [LARGE SCALE GENOMIC DNA]</scope>
    <source>
        <strain evidence="3 4">DSM 10166</strain>
    </source>
</reference>
<dbReference type="Pfam" id="PF13400">
    <property type="entry name" value="Tad"/>
    <property type="match status" value="1"/>
</dbReference>
<accession>A0A074J7C8</accession>
<evidence type="ECO:0000313" key="4">
    <source>
        <dbReference type="Proteomes" id="UP000027432"/>
    </source>
</evidence>
<evidence type="ECO:0000256" key="1">
    <source>
        <dbReference type="SAM" id="Phobius"/>
    </source>
</evidence>
<feature type="domain" description="Putative Flp pilus-assembly TadG-like N-terminal" evidence="2">
    <location>
        <begin position="17"/>
        <end position="63"/>
    </location>
</feature>
<name>A0A074J7C8_9RHOB</name>
<organism evidence="3 4">
    <name type="scientific">Thioclava pacifica DSM 10166</name>
    <dbReference type="NCBI Taxonomy" id="1353537"/>
    <lineage>
        <taxon>Bacteria</taxon>
        <taxon>Pseudomonadati</taxon>
        <taxon>Pseudomonadota</taxon>
        <taxon>Alphaproteobacteria</taxon>
        <taxon>Rhodobacterales</taxon>
        <taxon>Paracoccaceae</taxon>
        <taxon>Thioclava</taxon>
    </lineage>
</organism>